<feature type="binding site" evidence="12">
    <location>
        <position position="271"/>
    </location>
    <ligand>
        <name>Mg(2+)</name>
        <dbReference type="ChEBI" id="CHEBI:18420"/>
    </ligand>
</feature>
<dbReference type="HOGENOM" id="CLU_026207_2_0_1"/>
<feature type="binding site" evidence="11">
    <location>
        <position position="282"/>
    </location>
    <ligand>
        <name>substrate</name>
    </ligand>
</feature>
<dbReference type="InterPro" id="IPR011234">
    <property type="entry name" value="Fumarylacetoacetase-like_C"/>
</dbReference>
<evidence type="ECO:0000256" key="7">
    <source>
        <dbReference type="ARBA" id="ARBA00022842"/>
    </source>
</evidence>
<dbReference type="AlphaFoldDB" id="A0A0D2G536"/>
<feature type="binding site" evidence="12">
    <location>
        <position position="291"/>
    </location>
    <ligand>
        <name>Mg(2+)</name>
        <dbReference type="ChEBI" id="CHEBI:18420"/>
    </ligand>
</feature>
<evidence type="ECO:0000256" key="8">
    <source>
        <dbReference type="ARBA" id="ARBA00022878"/>
    </source>
</evidence>
<evidence type="ECO:0000259" key="15">
    <source>
        <dbReference type="Pfam" id="PF09298"/>
    </source>
</evidence>
<dbReference type="SUPFAM" id="SSF56529">
    <property type="entry name" value="FAH"/>
    <property type="match status" value="1"/>
</dbReference>
<keyword evidence="17" id="KW-1185">Reference proteome</keyword>
<evidence type="ECO:0000256" key="11">
    <source>
        <dbReference type="PIRSR" id="PIRSR605959-2"/>
    </source>
</evidence>
<feature type="binding site" evidence="12">
    <location>
        <position position="161"/>
    </location>
    <ligand>
        <name>Ca(2+)</name>
        <dbReference type="ChEBI" id="CHEBI:29108"/>
    </ligand>
</feature>
<dbReference type="EC" id="3.7.1.2" evidence="3 13"/>
<evidence type="ECO:0000256" key="1">
    <source>
        <dbReference type="ARBA" id="ARBA00004782"/>
    </source>
</evidence>
<keyword evidence="5 13" id="KW-0378">Hydrolase</keyword>
<dbReference type="PANTHER" id="PTHR43069">
    <property type="entry name" value="FUMARYLACETOACETASE"/>
    <property type="match status" value="1"/>
</dbReference>
<dbReference type="GO" id="GO:0006559">
    <property type="term" value="P:L-phenylalanine catabolic process"/>
    <property type="evidence" value="ECO:0007669"/>
    <property type="project" value="UniProtKB-UniRule"/>
</dbReference>
<dbReference type="GO" id="GO:0006572">
    <property type="term" value="P:L-tyrosine catabolic process"/>
    <property type="evidence" value="ECO:0007669"/>
    <property type="project" value="UniProtKB-UniRule"/>
</dbReference>
<keyword evidence="6 12" id="KW-0106">Calcium</keyword>
<accession>A0A0D2G536</accession>
<feature type="binding site" evidence="12">
    <location>
        <position position="237"/>
    </location>
    <ligand>
        <name>Ca(2+)</name>
        <dbReference type="ChEBI" id="CHEBI:29108"/>
    </ligand>
</feature>
<sequence length="457" mass="49700">MGNYPLKRDSILQTLQLATVTIQQRSVNMASLKSWFPIPKSSHFSLANLPFGIISTTSKPTPRPAVAIGDYALDLQEFAASGAFSSLGFDVSVFSKPTLNDFAALGRPVHRTVRKYLQNIFAEDTTHANVLQNNKDLQRKALIRRDQVKLYLPMHIGDYTDFYAGKNHAFNVGCLFRGPDNALQPNYTHLPVGYHGRASSVVISGTPITRPNGQILENPTATPKVPTFSPCKRLDIELELGAFVCTGNEMGKHIPISEAAEHIFGYVLLNDWSARDIQAWEYVPLGPFLAKNFGSTISPWVVLADALEPFRCKGIPNETELLPYLQEKEENNVYDIRLQVDITPAGGPTTTILNSNGRNLLFSFPQMLAHHSIGGCPMATGDLLGSGTISGTETGTEGSLLECSKGGKETIKLNGGVERKFLEDGDLVTIYGVCGSEESGLVGFGECSGEILPAPKI</sequence>
<keyword evidence="8 13" id="KW-0828">Tyrosine catabolism</keyword>
<dbReference type="GO" id="GO:0004334">
    <property type="term" value="F:fumarylacetoacetase activity"/>
    <property type="evidence" value="ECO:0007669"/>
    <property type="project" value="UniProtKB-UniRule"/>
</dbReference>
<evidence type="ECO:0000256" key="3">
    <source>
        <dbReference type="ARBA" id="ARBA00012094"/>
    </source>
</evidence>
<evidence type="ECO:0000259" key="14">
    <source>
        <dbReference type="Pfam" id="PF01557"/>
    </source>
</evidence>
<evidence type="ECO:0000313" key="17">
    <source>
        <dbReference type="Proteomes" id="UP000054266"/>
    </source>
</evidence>
<dbReference type="Gene3D" id="3.90.850.10">
    <property type="entry name" value="Fumarylacetoacetase-like, C-terminal domain"/>
    <property type="match status" value="1"/>
</dbReference>
<proteinExistence type="inferred from homology"/>
<feature type="binding site" evidence="12">
    <location>
        <position position="295"/>
    </location>
    <ligand>
        <name>Mg(2+)</name>
        <dbReference type="ChEBI" id="CHEBI:18420"/>
    </ligand>
</feature>
<feature type="binding site" evidence="11">
    <location>
        <position position="177"/>
    </location>
    <ligand>
        <name>substrate</name>
    </ligand>
</feature>
<feature type="binding site" evidence="12">
    <location>
        <position position="271"/>
    </location>
    <ligand>
        <name>Ca(2+)</name>
        <dbReference type="ChEBI" id="CHEBI:29108"/>
    </ligand>
</feature>
<dbReference type="Pfam" id="PF09298">
    <property type="entry name" value="FAA_hydrolase_N"/>
    <property type="match status" value="1"/>
</dbReference>
<dbReference type="UniPathway" id="UPA00139">
    <property type="reaction ID" value="UER00341"/>
</dbReference>
<comment type="catalytic activity">
    <reaction evidence="13">
        <text>4-fumarylacetoacetate + H2O = acetoacetate + fumarate + H(+)</text>
        <dbReference type="Rhea" id="RHEA:10244"/>
        <dbReference type="ChEBI" id="CHEBI:13705"/>
        <dbReference type="ChEBI" id="CHEBI:15377"/>
        <dbReference type="ChEBI" id="CHEBI:15378"/>
        <dbReference type="ChEBI" id="CHEBI:18034"/>
        <dbReference type="ChEBI" id="CHEBI:29806"/>
        <dbReference type="EC" id="3.7.1.2"/>
    </reaction>
</comment>
<dbReference type="Proteomes" id="UP000054266">
    <property type="component" value="Unassembled WGS sequence"/>
</dbReference>
<feature type="binding site" evidence="12">
    <location>
        <position position="239"/>
    </location>
    <ligand>
        <name>Ca(2+)</name>
        <dbReference type="ChEBI" id="CHEBI:29108"/>
    </ligand>
</feature>
<dbReference type="EMBL" id="KN846959">
    <property type="protein sequence ID" value="KIW67129.1"/>
    <property type="molecule type" value="Genomic_DNA"/>
</dbReference>
<protein>
    <recommendedName>
        <fullName evidence="3 13">Fumarylacetoacetase</fullName>
        <ecNumber evidence="3 13">3.7.1.2</ecNumber>
    </recommendedName>
    <alternativeName>
        <fullName evidence="13">Fumarylacetoacetate hydrolase</fullName>
    </alternativeName>
</protein>
<dbReference type="InterPro" id="IPR036663">
    <property type="entry name" value="Fumarylacetoacetase_C_sf"/>
</dbReference>
<comment type="similarity">
    <text evidence="2 13">Belongs to the FAH family.</text>
</comment>
<dbReference type="SUPFAM" id="SSF63433">
    <property type="entry name" value="Fumarylacetoacetate hydrolase, FAH, N-terminal domain"/>
    <property type="match status" value="1"/>
</dbReference>
<dbReference type="InterPro" id="IPR005959">
    <property type="entry name" value="Fumarylacetoacetase"/>
</dbReference>
<evidence type="ECO:0000256" key="10">
    <source>
        <dbReference type="PIRSR" id="PIRSR605959-1"/>
    </source>
</evidence>
<feature type="domain" description="Fumarylacetoacetase-like C-terminal" evidence="14">
    <location>
        <begin position="160"/>
        <end position="432"/>
    </location>
</feature>
<evidence type="ECO:0000256" key="9">
    <source>
        <dbReference type="ARBA" id="ARBA00023232"/>
    </source>
</evidence>
<feature type="binding site" evidence="11">
    <location>
        <position position="278"/>
    </location>
    <ligand>
        <name>substrate</name>
    </ligand>
</feature>
<evidence type="ECO:0000313" key="16">
    <source>
        <dbReference type="EMBL" id="KIW67129.1"/>
    </source>
</evidence>
<keyword evidence="7 12" id="KW-0460">Magnesium</keyword>
<dbReference type="NCBIfam" id="TIGR01266">
    <property type="entry name" value="fum_ac_acetase"/>
    <property type="match status" value="1"/>
</dbReference>
<dbReference type="InterPro" id="IPR015377">
    <property type="entry name" value="Fumarylacetoacetase_N"/>
</dbReference>
<reference evidence="16 17" key="1">
    <citation type="submission" date="2015-01" db="EMBL/GenBank/DDBJ databases">
        <title>The Genome Sequence of Capronia semiimmersa CBS27337.</title>
        <authorList>
            <consortium name="The Broad Institute Genomics Platform"/>
            <person name="Cuomo C."/>
            <person name="de Hoog S."/>
            <person name="Gorbushina A."/>
            <person name="Stielow B."/>
            <person name="Teixiera M."/>
            <person name="Abouelleil A."/>
            <person name="Chapman S.B."/>
            <person name="Priest M."/>
            <person name="Young S.K."/>
            <person name="Wortman J."/>
            <person name="Nusbaum C."/>
            <person name="Birren B."/>
        </authorList>
    </citation>
    <scope>NUCLEOTIDE SEQUENCE [LARGE SCALE GENOMIC DNA]</scope>
    <source>
        <strain evidence="16 17">CBS 27337</strain>
    </source>
</reference>
<dbReference type="InterPro" id="IPR036462">
    <property type="entry name" value="Fumarylacetoacetase_N_sf"/>
</dbReference>
<dbReference type="Pfam" id="PF01557">
    <property type="entry name" value="FAA_hydrolase"/>
    <property type="match status" value="1"/>
</dbReference>
<dbReference type="PANTHER" id="PTHR43069:SF2">
    <property type="entry name" value="FUMARYLACETOACETASE"/>
    <property type="match status" value="1"/>
</dbReference>
<evidence type="ECO:0000256" key="12">
    <source>
        <dbReference type="PIRSR" id="PIRSR605959-3"/>
    </source>
</evidence>
<name>A0A0D2G536_9EURO</name>
<feature type="binding site" evidence="11">
    <location>
        <position position="163"/>
    </location>
    <ligand>
        <name>substrate</name>
    </ligand>
</feature>
<comment type="cofactor">
    <cofactor evidence="13">
        <name>Mg(2+)</name>
        <dbReference type="ChEBI" id="CHEBI:18420"/>
    </cofactor>
    <cofactor evidence="13">
        <name>Ca(2+)</name>
        <dbReference type="ChEBI" id="CHEBI:29108"/>
    </cofactor>
</comment>
<dbReference type="GO" id="GO:1902000">
    <property type="term" value="P:homogentisate catabolic process"/>
    <property type="evidence" value="ECO:0007669"/>
    <property type="project" value="TreeGrafter"/>
</dbReference>
<organism evidence="16 17">
    <name type="scientific">Phialophora macrospora</name>
    <dbReference type="NCBI Taxonomy" id="1851006"/>
    <lineage>
        <taxon>Eukaryota</taxon>
        <taxon>Fungi</taxon>
        <taxon>Dikarya</taxon>
        <taxon>Ascomycota</taxon>
        <taxon>Pezizomycotina</taxon>
        <taxon>Eurotiomycetes</taxon>
        <taxon>Chaetothyriomycetidae</taxon>
        <taxon>Chaetothyriales</taxon>
        <taxon>Herpotrichiellaceae</taxon>
        <taxon>Phialophora</taxon>
    </lineage>
</organism>
<evidence type="ECO:0000256" key="6">
    <source>
        <dbReference type="ARBA" id="ARBA00022837"/>
    </source>
</evidence>
<dbReference type="STRING" id="5601.A0A0D2G536"/>
<dbReference type="GO" id="GO:0046872">
    <property type="term" value="F:metal ion binding"/>
    <property type="evidence" value="ECO:0007669"/>
    <property type="project" value="UniProtKB-UniRule"/>
</dbReference>
<feature type="active site" description="Proton acceptor" evidence="10">
    <location>
        <position position="168"/>
    </location>
</feature>
<feature type="binding site" evidence="11">
    <location>
        <position position="388"/>
    </location>
    <ligand>
        <name>substrate</name>
    </ligand>
</feature>
<evidence type="ECO:0000256" key="4">
    <source>
        <dbReference type="ARBA" id="ARBA00022723"/>
    </source>
</evidence>
<evidence type="ECO:0000256" key="5">
    <source>
        <dbReference type="ARBA" id="ARBA00022801"/>
    </source>
</evidence>
<dbReference type="FunFam" id="3.90.850.10:FF:000009">
    <property type="entry name" value="Fumarylacetoacetase"/>
    <property type="match status" value="1"/>
</dbReference>
<gene>
    <name evidence="16" type="ORF">PV04_06401</name>
</gene>
<dbReference type="Gene3D" id="2.30.30.230">
    <property type="entry name" value="Fumarylacetoacetase, N-terminal domain"/>
    <property type="match status" value="1"/>
</dbReference>
<comment type="pathway">
    <text evidence="1 13">Amino-acid degradation; L-phenylalanine degradation; acetoacetate and fumarate from L-phenylalanine: step 6/6.</text>
</comment>
<feature type="domain" description="Fumarylacetoacetase N-terminal" evidence="15">
    <location>
        <begin position="47"/>
        <end position="153"/>
    </location>
</feature>
<keyword evidence="4 12" id="KW-0479">Metal-binding</keyword>
<keyword evidence="9 13" id="KW-0585">Phenylalanine catabolism</keyword>
<evidence type="ECO:0000256" key="2">
    <source>
        <dbReference type="ARBA" id="ARBA00010211"/>
    </source>
</evidence>
<evidence type="ECO:0000256" key="13">
    <source>
        <dbReference type="RuleBase" id="RU366008"/>
    </source>
</evidence>